<protein>
    <recommendedName>
        <fullName evidence="3">cysteine desulfurase</fullName>
        <ecNumber evidence="3">2.8.1.7</ecNumber>
    </recommendedName>
</protein>
<dbReference type="NCBIfam" id="NF010611">
    <property type="entry name" value="PRK14012.1"/>
    <property type="match status" value="1"/>
</dbReference>
<dbReference type="GO" id="GO:0099128">
    <property type="term" value="C:mitochondrial [2Fe-2S] assembly complex"/>
    <property type="evidence" value="ECO:0007669"/>
    <property type="project" value="UniProtKB-ARBA"/>
</dbReference>
<dbReference type="GO" id="GO:0031071">
    <property type="term" value="F:cysteine desulfurase activity"/>
    <property type="evidence" value="ECO:0007669"/>
    <property type="project" value="UniProtKB-EC"/>
</dbReference>
<feature type="domain" description="Aminotransferase class V" evidence="10">
    <location>
        <begin position="154"/>
        <end position="515"/>
    </location>
</feature>
<dbReference type="GO" id="GO:0044571">
    <property type="term" value="P:[2Fe-2S] cluster assembly"/>
    <property type="evidence" value="ECO:0007669"/>
    <property type="project" value="InterPro"/>
</dbReference>
<evidence type="ECO:0000256" key="9">
    <source>
        <dbReference type="RuleBase" id="RU004504"/>
    </source>
</evidence>
<evidence type="ECO:0000256" key="7">
    <source>
        <dbReference type="ARBA" id="ARBA00023004"/>
    </source>
</evidence>
<keyword evidence="7" id="KW-0408">Iron</keyword>
<dbReference type="Gene3D" id="3.40.640.10">
    <property type="entry name" value="Type I PLP-dependent aspartate aminotransferase-like (Major domain)"/>
    <property type="match status" value="2"/>
</dbReference>
<dbReference type="HAMAP" id="MF_00331">
    <property type="entry name" value="Cys_desulf_IscS"/>
    <property type="match status" value="1"/>
</dbReference>
<dbReference type="PANTHER" id="PTHR11601:SF34">
    <property type="entry name" value="CYSTEINE DESULFURASE"/>
    <property type="match status" value="1"/>
</dbReference>
<dbReference type="PANTHER" id="PTHR11601">
    <property type="entry name" value="CYSTEINE DESULFURYLASE FAMILY MEMBER"/>
    <property type="match status" value="1"/>
</dbReference>
<dbReference type="OrthoDB" id="10250117at2759"/>
<dbReference type="NCBIfam" id="NF002806">
    <property type="entry name" value="PRK02948.1"/>
    <property type="match status" value="1"/>
</dbReference>
<organism evidence="11">
    <name type="scientific">Stylophora pistillata</name>
    <name type="common">Smooth cauliflower coral</name>
    <dbReference type="NCBI Taxonomy" id="50429"/>
    <lineage>
        <taxon>Eukaryota</taxon>
        <taxon>Metazoa</taxon>
        <taxon>Cnidaria</taxon>
        <taxon>Anthozoa</taxon>
        <taxon>Hexacorallia</taxon>
        <taxon>Scleractinia</taxon>
        <taxon>Astrocoeniina</taxon>
        <taxon>Pocilloporidae</taxon>
        <taxon>Stylophora</taxon>
    </lineage>
</organism>
<feature type="domain" description="Aminotransferase class V" evidence="10">
    <location>
        <begin position="1"/>
        <end position="127"/>
    </location>
</feature>
<dbReference type="SUPFAM" id="SSF53383">
    <property type="entry name" value="PLP-dependent transferases"/>
    <property type="match status" value="2"/>
</dbReference>
<gene>
    <name evidence="11" type="primary">NFS1</name>
    <name evidence="11" type="ORF">AWC38_SpisGene25316</name>
</gene>
<dbReference type="Gene3D" id="3.90.1150.10">
    <property type="entry name" value="Aspartate Aminotransferase, domain 1"/>
    <property type="match status" value="2"/>
</dbReference>
<dbReference type="InterPro" id="IPR015422">
    <property type="entry name" value="PyrdxlP-dep_Trfase_small"/>
</dbReference>
<dbReference type="STRING" id="50429.A0A2B4R443"/>
<dbReference type="PROSITE" id="PS00595">
    <property type="entry name" value="AA_TRANSFER_CLASS_5"/>
    <property type="match status" value="1"/>
</dbReference>
<dbReference type="FunFam" id="3.40.640.10:FF:000003">
    <property type="entry name" value="Cysteine desulfurase IscS"/>
    <property type="match status" value="1"/>
</dbReference>
<dbReference type="AlphaFoldDB" id="A0A2B4R443"/>
<keyword evidence="4" id="KW-0808">Transferase</keyword>
<keyword evidence="5" id="KW-0479">Metal-binding</keyword>
<dbReference type="InterPro" id="IPR000192">
    <property type="entry name" value="Aminotrans_V_dom"/>
</dbReference>
<comment type="caution">
    <text evidence="11">The sequence shown here is derived from an EMBL/GenBank/DDBJ whole genome shotgun (WGS) entry which is preliminary data.</text>
</comment>
<dbReference type="InterPro" id="IPR010240">
    <property type="entry name" value="Cys_deSase_IscS"/>
</dbReference>
<sequence>MMTLSAHKVGGPTGIGALIIKEGLPCAPLLEGGGQQKGYRSGTENVLGAVGFAAAFLQDSVANWQGIKTLRDHMENALCAKGAKVEGHSVDRLPNTSCLRMPGVSASSQVMAFDLKGIAVSAGPACSSGKISASFVLKAMGIDADDTIRESGVVYFDYQSTTPCDQRVVDVMLPYFATHFGNPHSKSHAYGWQSEAAVEGARLSIAQLIGASPKDIIFTSGATEANNLAIKGVAKFYQEQKNHIITCVTEHKCVLNSCRDLEQEGFNVTYLPVQQNGLIDLEQLKKAITPKTCLVSIMMANNEIGVIQSVADIGRICRKAGVFFHTDAAQAVGKIRIDVDEMNIDLLSLSGHKMYGPKGIGILYVRRRPRVRLKALISGGGQERGMRSGTLPTPLCIGLGKAAEIAMSEMDQESERLLKLRQYMWQKLQDELPDIYLNGDEEHRLPGSLNVSFAYVEGEGLMMGLKDLAVSSGSACTSSSLEPSYVLRAIGVGEDLAHTSIRFGLGRHTTQEEIDFAIKRVVEEVRRLREMSPLWEMAQKGVDLSSVQWSGH</sequence>
<dbReference type="GO" id="GO:0051536">
    <property type="term" value="F:iron-sulfur cluster binding"/>
    <property type="evidence" value="ECO:0007669"/>
    <property type="project" value="UniProtKB-KW"/>
</dbReference>
<evidence type="ECO:0000256" key="3">
    <source>
        <dbReference type="ARBA" id="ARBA00012239"/>
    </source>
</evidence>
<dbReference type="FunFam" id="3.90.1150.10:FF:000002">
    <property type="entry name" value="Cysteine desulfurase IscS"/>
    <property type="match status" value="1"/>
</dbReference>
<comment type="cofactor">
    <cofactor evidence="1 9">
        <name>pyridoxal 5'-phosphate</name>
        <dbReference type="ChEBI" id="CHEBI:597326"/>
    </cofactor>
</comment>
<evidence type="ECO:0000259" key="10">
    <source>
        <dbReference type="Pfam" id="PF00266"/>
    </source>
</evidence>
<dbReference type="NCBIfam" id="TIGR02006">
    <property type="entry name" value="IscS"/>
    <property type="match status" value="1"/>
</dbReference>
<proteinExistence type="inferred from homology"/>
<dbReference type="InterPro" id="IPR015424">
    <property type="entry name" value="PyrdxlP-dep_Trfase"/>
</dbReference>
<comment type="similarity">
    <text evidence="2">Belongs to the class-V pyridoxal-phosphate-dependent aminotransferase family. NifS/IscS subfamily.</text>
</comment>
<dbReference type="InterPro" id="IPR015421">
    <property type="entry name" value="PyrdxlP-dep_Trfase_major"/>
</dbReference>
<evidence type="ECO:0000256" key="4">
    <source>
        <dbReference type="ARBA" id="ARBA00022679"/>
    </source>
</evidence>
<dbReference type="InterPro" id="IPR020578">
    <property type="entry name" value="Aminotrans_V_PyrdxlP_BS"/>
</dbReference>
<accession>A0A2B4R443</accession>
<evidence type="ECO:0000256" key="8">
    <source>
        <dbReference type="ARBA" id="ARBA00023014"/>
    </source>
</evidence>
<name>A0A2B4R443_STYPI</name>
<dbReference type="Pfam" id="PF00266">
    <property type="entry name" value="Aminotran_5"/>
    <property type="match status" value="2"/>
</dbReference>
<dbReference type="EC" id="2.8.1.7" evidence="3"/>
<reference evidence="11" key="1">
    <citation type="journal article" date="2017" name="J. ISSAAS">
        <title>Comparative analysis of the genomes of Stylophora pistillata and Acropora digitifera provides evidence for extensive differences between species of corals.</title>
        <authorList>
            <person name="Voolstra C.R."/>
            <person name="Li Y."/>
            <person name="Liew Y.J."/>
            <person name="Baumgarten S."/>
            <person name="Zoccola D."/>
            <person name="Flot J.-F."/>
            <person name="Tambutte S."/>
            <person name="Allemand D."/>
            <person name="Aranda M."/>
        </authorList>
    </citation>
    <scope>NUCLEOTIDE SEQUENCE</scope>
    <source>
        <strain evidence="11">CSM Monaco</strain>
        <tissue evidence="11">Whole animal</tissue>
    </source>
</reference>
<dbReference type="EMBL" id="LSMT01003432">
    <property type="protein sequence ID" value="PFX11157.1"/>
    <property type="molecule type" value="Genomic_DNA"/>
</dbReference>
<evidence type="ECO:0000313" key="11">
    <source>
        <dbReference type="EMBL" id="PFX11157.1"/>
    </source>
</evidence>
<keyword evidence="8" id="KW-0411">Iron-sulfur</keyword>
<evidence type="ECO:0000256" key="1">
    <source>
        <dbReference type="ARBA" id="ARBA00001933"/>
    </source>
</evidence>
<evidence type="ECO:0000256" key="6">
    <source>
        <dbReference type="ARBA" id="ARBA00022898"/>
    </source>
</evidence>
<dbReference type="GO" id="GO:0030170">
    <property type="term" value="F:pyridoxal phosphate binding"/>
    <property type="evidence" value="ECO:0007669"/>
    <property type="project" value="InterPro"/>
</dbReference>
<evidence type="ECO:0000256" key="5">
    <source>
        <dbReference type="ARBA" id="ARBA00022723"/>
    </source>
</evidence>
<dbReference type="GO" id="GO:0046872">
    <property type="term" value="F:metal ion binding"/>
    <property type="evidence" value="ECO:0007669"/>
    <property type="project" value="UniProtKB-KW"/>
</dbReference>
<evidence type="ECO:0000256" key="2">
    <source>
        <dbReference type="ARBA" id="ARBA00006490"/>
    </source>
</evidence>
<keyword evidence="6" id="KW-0663">Pyridoxal phosphate</keyword>